<dbReference type="EMBL" id="LXQA010017091">
    <property type="protein sequence ID" value="MCH89874.1"/>
    <property type="molecule type" value="Genomic_DNA"/>
</dbReference>
<dbReference type="Proteomes" id="UP000265520">
    <property type="component" value="Unassembled WGS sequence"/>
</dbReference>
<name>A0A392MUA3_9FABA</name>
<keyword evidence="2" id="KW-1185">Reference proteome</keyword>
<comment type="caution">
    <text evidence="1">The sequence shown here is derived from an EMBL/GenBank/DDBJ whole genome shotgun (WGS) entry which is preliminary data.</text>
</comment>
<organism evidence="1 2">
    <name type="scientific">Trifolium medium</name>
    <dbReference type="NCBI Taxonomy" id="97028"/>
    <lineage>
        <taxon>Eukaryota</taxon>
        <taxon>Viridiplantae</taxon>
        <taxon>Streptophyta</taxon>
        <taxon>Embryophyta</taxon>
        <taxon>Tracheophyta</taxon>
        <taxon>Spermatophyta</taxon>
        <taxon>Magnoliopsida</taxon>
        <taxon>eudicotyledons</taxon>
        <taxon>Gunneridae</taxon>
        <taxon>Pentapetalae</taxon>
        <taxon>rosids</taxon>
        <taxon>fabids</taxon>
        <taxon>Fabales</taxon>
        <taxon>Fabaceae</taxon>
        <taxon>Papilionoideae</taxon>
        <taxon>50 kb inversion clade</taxon>
        <taxon>NPAAA clade</taxon>
        <taxon>Hologalegina</taxon>
        <taxon>IRL clade</taxon>
        <taxon>Trifolieae</taxon>
        <taxon>Trifolium</taxon>
    </lineage>
</organism>
<accession>A0A392MUA3</accession>
<proteinExistence type="predicted"/>
<evidence type="ECO:0000313" key="2">
    <source>
        <dbReference type="Proteomes" id="UP000265520"/>
    </source>
</evidence>
<evidence type="ECO:0000313" key="1">
    <source>
        <dbReference type="EMBL" id="MCH89874.1"/>
    </source>
</evidence>
<reference evidence="1 2" key="1">
    <citation type="journal article" date="2018" name="Front. Plant Sci.">
        <title>Red Clover (Trifolium pratense) and Zigzag Clover (T. medium) - A Picture of Genomic Similarities and Differences.</title>
        <authorList>
            <person name="Dluhosova J."/>
            <person name="Istvanek J."/>
            <person name="Nedelnik J."/>
            <person name="Repkova J."/>
        </authorList>
    </citation>
    <scope>NUCLEOTIDE SEQUENCE [LARGE SCALE GENOMIC DNA]</scope>
    <source>
        <strain evidence="2">cv. 10/8</strain>
        <tissue evidence="1">Leaf</tissue>
    </source>
</reference>
<sequence length="101" mass="11617">MSEDNINTSNAGIAIHYDYGNTTNDKDIISSRIPLFNGDSTKFSWWKIKMKSHVIGIDEELWETVNDGVEDFVVDSDGMVVDRKSLTEAQKKVYRKHHKVR</sequence>
<gene>
    <name evidence="1" type="ORF">A2U01_0010778</name>
</gene>
<dbReference type="AlphaFoldDB" id="A0A392MUA3"/>
<protein>
    <submittedName>
        <fullName evidence="1">F-box/LRR-repeat protein</fullName>
    </submittedName>
</protein>